<dbReference type="AlphaFoldDB" id="A0A0C2XJ86"/>
<sequence length="191" mass="21292">MQATVSFPPYIMQRSGAIAINPTQLSNSIAFYINSSLRHPHSHSSTNHQAKMTSSGQITAEPVTVSSPTKRNTRRRVREGGIRKAQSPKKRKNVTYPGREIAARFHPLNIPRGDASSSACSGDACPVIDDWDPIEVIKNTFGEDCTYLDLHTEEENPPVEFPWSKEAAEMVAHANFVYDVCCEPYKHLYGM</sequence>
<dbReference type="EMBL" id="KN818226">
    <property type="protein sequence ID" value="KIL69088.1"/>
    <property type="molecule type" value="Genomic_DNA"/>
</dbReference>
<evidence type="ECO:0000313" key="3">
    <source>
        <dbReference type="Proteomes" id="UP000054549"/>
    </source>
</evidence>
<evidence type="ECO:0000256" key="1">
    <source>
        <dbReference type="SAM" id="MobiDB-lite"/>
    </source>
</evidence>
<feature type="compositionally biased region" description="Polar residues" evidence="1">
    <location>
        <begin position="39"/>
        <end position="70"/>
    </location>
</feature>
<dbReference type="InParanoid" id="A0A0C2XJ86"/>
<keyword evidence="3" id="KW-1185">Reference proteome</keyword>
<organism evidence="2 3">
    <name type="scientific">Amanita muscaria (strain Koide BX008)</name>
    <dbReference type="NCBI Taxonomy" id="946122"/>
    <lineage>
        <taxon>Eukaryota</taxon>
        <taxon>Fungi</taxon>
        <taxon>Dikarya</taxon>
        <taxon>Basidiomycota</taxon>
        <taxon>Agaricomycotina</taxon>
        <taxon>Agaricomycetes</taxon>
        <taxon>Agaricomycetidae</taxon>
        <taxon>Agaricales</taxon>
        <taxon>Pluteineae</taxon>
        <taxon>Amanitaceae</taxon>
        <taxon>Amanita</taxon>
    </lineage>
</organism>
<dbReference type="Proteomes" id="UP000054549">
    <property type="component" value="Unassembled WGS sequence"/>
</dbReference>
<evidence type="ECO:0000313" key="2">
    <source>
        <dbReference type="EMBL" id="KIL69088.1"/>
    </source>
</evidence>
<feature type="region of interest" description="Disordered" evidence="1">
    <location>
        <begin position="39"/>
        <end position="95"/>
    </location>
</feature>
<proteinExistence type="predicted"/>
<gene>
    <name evidence="2" type="ORF">M378DRAFT_21351</name>
</gene>
<name>A0A0C2XJ86_AMAMK</name>
<protein>
    <submittedName>
        <fullName evidence="2">Uncharacterized protein</fullName>
    </submittedName>
</protein>
<dbReference type="HOGENOM" id="CLU_1421097_0_0_1"/>
<accession>A0A0C2XJ86</accession>
<reference evidence="2 3" key="1">
    <citation type="submission" date="2014-04" db="EMBL/GenBank/DDBJ databases">
        <title>Evolutionary Origins and Diversification of the Mycorrhizal Mutualists.</title>
        <authorList>
            <consortium name="DOE Joint Genome Institute"/>
            <consortium name="Mycorrhizal Genomics Consortium"/>
            <person name="Kohler A."/>
            <person name="Kuo A."/>
            <person name="Nagy L.G."/>
            <person name="Floudas D."/>
            <person name="Copeland A."/>
            <person name="Barry K.W."/>
            <person name="Cichocki N."/>
            <person name="Veneault-Fourrey C."/>
            <person name="LaButti K."/>
            <person name="Lindquist E.A."/>
            <person name="Lipzen A."/>
            <person name="Lundell T."/>
            <person name="Morin E."/>
            <person name="Murat C."/>
            <person name="Riley R."/>
            <person name="Ohm R."/>
            <person name="Sun H."/>
            <person name="Tunlid A."/>
            <person name="Henrissat B."/>
            <person name="Grigoriev I.V."/>
            <person name="Hibbett D.S."/>
            <person name="Martin F."/>
        </authorList>
    </citation>
    <scope>NUCLEOTIDE SEQUENCE [LARGE SCALE GENOMIC DNA]</scope>
    <source>
        <strain evidence="2 3">Koide BX008</strain>
    </source>
</reference>